<reference evidence="1" key="2">
    <citation type="journal article" date="2015" name="Data Brief">
        <title>Shoot transcriptome of the giant reed, Arundo donax.</title>
        <authorList>
            <person name="Barrero R.A."/>
            <person name="Guerrero F.D."/>
            <person name="Moolhuijzen P."/>
            <person name="Goolsby J.A."/>
            <person name="Tidwell J."/>
            <person name="Bellgard S.E."/>
            <person name="Bellgard M.I."/>
        </authorList>
    </citation>
    <scope>NUCLEOTIDE SEQUENCE</scope>
    <source>
        <tissue evidence="1">Shoot tissue taken approximately 20 cm above the soil surface</tissue>
    </source>
</reference>
<dbReference type="EMBL" id="GBRH01234178">
    <property type="protein sequence ID" value="JAD63717.1"/>
    <property type="molecule type" value="Transcribed_RNA"/>
</dbReference>
<reference evidence="1" key="1">
    <citation type="submission" date="2014-09" db="EMBL/GenBank/DDBJ databases">
        <authorList>
            <person name="Magalhaes I.L.F."/>
            <person name="Oliveira U."/>
            <person name="Santos F.R."/>
            <person name="Vidigal T.H.D.A."/>
            <person name="Brescovit A.D."/>
            <person name="Santos A.J."/>
        </authorList>
    </citation>
    <scope>NUCLEOTIDE SEQUENCE</scope>
    <source>
        <tissue evidence="1">Shoot tissue taken approximately 20 cm above the soil surface</tissue>
    </source>
</reference>
<proteinExistence type="predicted"/>
<organism evidence="1">
    <name type="scientific">Arundo donax</name>
    <name type="common">Giant reed</name>
    <name type="synonym">Donax arundinaceus</name>
    <dbReference type="NCBI Taxonomy" id="35708"/>
    <lineage>
        <taxon>Eukaryota</taxon>
        <taxon>Viridiplantae</taxon>
        <taxon>Streptophyta</taxon>
        <taxon>Embryophyta</taxon>
        <taxon>Tracheophyta</taxon>
        <taxon>Spermatophyta</taxon>
        <taxon>Magnoliopsida</taxon>
        <taxon>Liliopsida</taxon>
        <taxon>Poales</taxon>
        <taxon>Poaceae</taxon>
        <taxon>PACMAD clade</taxon>
        <taxon>Arundinoideae</taxon>
        <taxon>Arundineae</taxon>
        <taxon>Arundo</taxon>
    </lineage>
</organism>
<name>A0A0A9BWS8_ARUDO</name>
<evidence type="ECO:0000313" key="1">
    <source>
        <dbReference type="EMBL" id="JAD63717.1"/>
    </source>
</evidence>
<sequence>MGTPHDSAHAIPNNQCTDNVGPLYVSNDNKRAVPLLLTNGAAAKSEHFYAPNGAQQDSAHAIPSDQCIDNVEALYTCNDIKRTLPLLLTNGATAKYEHFNASNGARQFLQSFAKGSPRSFSPHSFVFSQSSLGDNRIKEEPVVKSNGFQRCATNGNGTSSSTMSAGSSLRQYHPWLLSRTLKLIMT</sequence>
<dbReference type="AlphaFoldDB" id="A0A0A9BWS8"/>
<accession>A0A0A9BWS8</accession>
<protein>
    <submittedName>
        <fullName evidence="1">Uncharacterized protein</fullName>
    </submittedName>
</protein>